<accession>A0A3S1A2W1</accession>
<feature type="compositionally biased region" description="Acidic residues" evidence="1">
    <location>
        <begin position="144"/>
        <end position="155"/>
    </location>
</feature>
<dbReference type="OrthoDB" id="6163161at2759"/>
<keyword evidence="3" id="KW-1185">Reference proteome</keyword>
<protein>
    <submittedName>
        <fullName evidence="2">Uncharacterized protein</fullName>
    </submittedName>
</protein>
<feature type="region of interest" description="Disordered" evidence="1">
    <location>
        <begin position="121"/>
        <end position="155"/>
    </location>
</feature>
<dbReference type="EMBL" id="RQTK01000062">
    <property type="protein sequence ID" value="RUS89208.1"/>
    <property type="molecule type" value="Genomic_DNA"/>
</dbReference>
<evidence type="ECO:0000313" key="2">
    <source>
        <dbReference type="EMBL" id="RUS89208.1"/>
    </source>
</evidence>
<gene>
    <name evidence="2" type="ORF">EGW08_003018</name>
</gene>
<evidence type="ECO:0000256" key="1">
    <source>
        <dbReference type="SAM" id="MobiDB-lite"/>
    </source>
</evidence>
<sequence>MSAPGTDEEEARTEVEVLDTEEVLPDGTIHHVHKVHRHSVKITHKSVSSEDGQTRVVDVKEDVPGTVRDDVLETFQERPHLEHDVEVVDEVRPDGSHVKHKLVLNRMVAHTHIHQESFDEGLGGRRKVSDFDTDEVVPGTESAFQEELEPSGDDS</sequence>
<dbReference type="Proteomes" id="UP000271974">
    <property type="component" value="Unassembled WGS sequence"/>
</dbReference>
<comment type="caution">
    <text evidence="2">The sequence shown here is derived from an EMBL/GenBank/DDBJ whole genome shotgun (WGS) entry which is preliminary data.</text>
</comment>
<name>A0A3S1A2W1_ELYCH</name>
<proteinExistence type="predicted"/>
<evidence type="ECO:0000313" key="3">
    <source>
        <dbReference type="Proteomes" id="UP000271974"/>
    </source>
</evidence>
<dbReference type="AlphaFoldDB" id="A0A3S1A2W1"/>
<dbReference type="STRING" id="188477.A0A3S1A2W1"/>
<organism evidence="2 3">
    <name type="scientific">Elysia chlorotica</name>
    <name type="common">Eastern emerald elysia</name>
    <name type="synonym">Sea slug</name>
    <dbReference type="NCBI Taxonomy" id="188477"/>
    <lineage>
        <taxon>Eukaryota</taxon>
        <taxon>Metazoa</taxon>
        <taxon>Spiralia</taxon>
        <taxon>Lophotrochozoa</taxon>
        <taxon>Mollusca</taxon>
        <taxon>Gastropoda</taxon>
        <taxon>Heterobranchia</taxon>
        <taxon>Euthyneura</taxon>
        <taxon>Panpulmonata</taxon>
        <taxon>Sacoglossa</taxon>
        <taxon>Placobranchoidea</taxon>
        <taxon>Plakobranchidae</taxon>
        <taxon>Elysia</taxon>
    </lineage>
</organism>
<reference evidence="2 3" key="1">
    <citation type="submission" date="2019-01" db="EMBL/GenBank/DDBJ databases">
        <title>A draft genome assembly of the solar-powered sea slug Elysia chlorotica.</title>
        <authorList>
            <person name="Cai H."/>
            <person name="Li Q."/>
            <person name="Fang X."/>
            <person name="Li J."/>
            <person name="Curtis N.E."/>
            <person name="Altenburger A."/>
            <person name="Shibata T."/>
            <person name="Feng M."/>
            <person name="Maeda T."/>
            <person name="Schwartz J.A."/>
            <person name="Shigenobu S."/>
            <person name="Lundholm N."/>
            <person name="Nishiyama T."/>
            <person name="Yang H."/>
            <person name="Hasebe M."/>
            <person name="Li S."/>
            <person name="Pierce S.K."/>
            <person name="Wang J."/>
        </authorList>
    </citation>
    <scope>NUCLEOTIDE SEQUENCE [LARGE SCALE GENOMIC DNA]</scope>
    <source>
        <strain evidence="2">EC2010</strain>
        <tissue evidence="2">Whole organism of an adult</tissue>
    </source>
</reference>